<evidence type="ECO:0000256" key="1">
    <source>
        <dbReference type="SAM" id="SignalP"/>
    </source>
</evidence>
<comment type="caution">
    <text evidence="2">The sequence shown here is derived from an EMBL/GenBank/DDBJ whole genome shotgun (WGS) entry which is preliminary data.</text>
</comment>
<name>A0A5C7J3J6_9BACT</name>
<organism evidence="2 3">
    <name type="scientific">Candidatus Dojkabacteria bacterium</name>
    <dbReference type="NCBI Taxonomy" id="2099670"/>
    <lineage>
        <taxon>Bacteria</taxon>
        <taxon>Candidatus Dojkabacteria</taxon>
    </lineage>
</organism>
<feature type="signal peptide" evidence="1">
    <location>
        <begin position="1"/>
        <end position="23"/>
    </location>
</feature>
<dbReference type="AlphaFoldDB" id="A0A5C7J3J6"/>
<evidence type="ECO:0000313" key="3">
    <source>
        <dbReference type="Proteomes" id="UP000321026"/>
    </source>
</evidence>
<dbReference type="EMBL" id="SSDS01000084">
    <property type="protein sequence ID" value="TXG76115.1"/>
    <property type="molecule type" value="Genomic_DNA"/>
</dbReference>
<evidence type="ECO:0000313" key="2">
    <source>
        <dbReference type="EMBL" id="TXG76115.1"/>
    </source>
</evidence>
<evidence type="ECO:0008006" key="4">
    <source>
        <dbReference type="Google" id="ProtNLM"/>
    </source>
</evidence>
<feature type="chain" id="PRO_5022953714" description="DUF5666 domain-containing protein" evidence="1">
    <location>
        <begin position="24"/>
        <end position="244"/>
    </location>
</feature>
<protein>
    <recommendedName>
        <fullName evidence="4">DUF5666 domain-containing protein</fullName>
    </recommendedName>
</protein>
<proteinExistence type="predicted"/>
<reference evidence="2 3" key="1">
    <citation type="submission" date="2018-09" db="EMBL/GenBank/DDBJ databases">
        <title>Metagenome Assembled Genomes from an Advanced Water Purification Facility.</title>
        <authorList>
            <person name="Stamps B.W."/>
            <person name="Spear J.R."/>
        </authorList>
    </citation>
    <scope>NUCLEOTIDE SEQUENCE [LARGE SCALE GENOMIC DNA]</scope>
    <source>
        <strain evidence="2">Bin_63_2</strain>
    </source>
</reference>
<gene>
    <name evidence="2" type="ORF">E6Q11_05370</name>
</gene>
<accession>A0A5C7J3J6</accession>
<sequence length="244" mass="27101">MRTFYLIITVIVFLLTSTHGAFAQTATPEPTTQPTSKPLDDTLQIIKDKIENKVDEINKSSKKVIYGVLNKIENNVIELQESSGKVFKVNIDDTVTDFYTATTRKFSPVDVGDLDKGDTLIVFGPIIEDQISANKVIQQSDYITVQGEVTNVDETTFTLDLVTYDKEEISLDLEDAVSQLIMNTKTLDFAKATISKYKIGDKVHAVFIKPAKEGDKAIAVRTLLIPQEYFATTASPSPTEKPKE</sequence>
<dbReference type="Proteomes" id="UP000321026">
    <property type="component" value="Unassembled WGS sequence"/>
</dbReference>
<keyword evidence="1" id="KW-0732">Signal</keyword>